<dbReference type="InterPro" id="IPR041049">
    <property type="entry name" value="DUF5615"/>
</dbReference>
<evidence type="ECO:0000313" key="3">
    <source>
        <dbReference type="Proteomes" id="UP000034881"/>
    </source>
</evidence>
<evidence type="ECO:0000259" key="1">
    <source>
        <dbReference type="Pfam" id="PF18480"/>
    </source>
</evidence>
<accession>A0A0G0QW77</accession>
<sequence>MKFLADEDFPKPLIIKIRNFGFSIKTIQQKDLQGSSDERVASIALKEKRILLTFDKDFLKNQSKKLQAVIFSFPKTPTAEILSLIEMFLRNLPEELLKRKILRFSKRGFEIIT</sequence>
<dbReference type="Pfam" id="PF18480">
    <property type="entry name" value="DUF5615"/>
    <property type="match status" value="1"/>
</dbReference>
<gene>
    <name evidence="2" type="ORF">UT77_C0009G0049</name>
</gene>
<comment type="caution">
    <text evidence="2">The sequence shown here is derived from an EMBL/GenBank/DDBJ whole genome shotgun (WGS) entry which is preliminary data.</text>
</comment>
<feature type="domain" description="DUF5615" evidence="1">
    <location>
        <begin position="1"/>
        <end position="103"/>
    </location>
</feature>
<protein>
    <recommendedName>
        <fullName evidence="1">DUF5615 domain-containing protein</fullName>
    </recommendedName>
</protein>
<dbReference type="AlphaFoldDB" id="A0A0G0QW77"/>
<name>A0A0G0QW77_9BACT</name>
<dbReference type="Proteomes" id="UP000034881">
    <property type="component" value="Unassembled WGS sequence"/>
</dbReference>
<dbReference type="EMBL" id="LBYB01000009">
    <property type="protein sequence ID" value="KKR41591.1"/>
    <property type="molecule type" value="Genomic_DNA"/>
</dbReference>
<proteinExistence type="predicted"/>
<organism evidence="2 3">
    <name type="scientific">Candidatus Daviesbacteria bacterium GW2011_GWC2_40_12</name>
    <dbReference type="NCBI Taxonomy" id="1618431"/>
    <lineage>
        <taxon>Bacteria</taxon>
        <taxon>Candidatus Daviesiibacteriota</taxon>
    </lineage>
</organism>
<reference evidence="2 3" key="1">
    <citation type="journal article" date="2015" name="Nature">
        <title>rRNA introns, odd ribosomes, and small enigmatic genomes across a large radiation of phyla.</title>
        <authorList>
            <person name="Brown C.T."/>
            <person name="Hug L.A."/>
            <person name="Thomas B.C."/>
            <person name="Sharon I."/>
            <person name="Castelle C.J."/>
            <person name="Singh A."/>
            <person name="Wilkins M.J."/>
            <person name="Williams K.H."/>
            <person name="Banfield J.F."/>
        </authorList>
    </citation>
    <scope>NUCLEOTIDE SEQUENCE [LARGE SCALE GENOMIC DNA]</scope>
</reference>
<evidence type="ECO:0000313" key="2">
    <source>
        <dbReference type="EMBL" id="KKR41591.1"/>
    </source>
</evidence>